<dbReference type="Proteomes" id="UP001166286">
    <property type="component" value="Unassembled WGS sequence"/>
</dbReference>
<protein>
    <recommendedName>
        <fullName evidence="1">Heterokaryon incompatibility domain-containing protein</fullName>
    </recommendedName>
</protein>
<sequence length="604" mass="68511">MSTGPNIWHPLDPSRRQIRLFHLEPSENIHDQAEGFLEIVSLDDNPRYEALSYAWGDPKITCTIKLQKVQWEVTTNLEAGLRNLRGNINEKALWIDAICIDQGSNEEKNYQVPLMKTIYTHAIIVRVWLGEGTEGSDEAMRVLDELGHGNPPRLANIRIDGRPLDMGDVGNLRDLLTRSWWRRIWVQQEFVLATRLAMHCGSRCLNHDTLSKLEVTYYEISSGWNYSTYDYTVVVEMARGLSYLQYFLATRSSYDYIAHMERSPGDVPLRMSNFLNTLCLGRDCDCTNPRDSIYGFLGLAPNDFASIVDPDYNLSIAEVFQHMAVLFIVYTNSLTLFSATVFQQKDQRSTPTWVPDWRMPAGVMSSGADNGVQQACVQQALRASKGLFNACGQRKLRFELESDSVVTLSGIILDHVGAMTAEMIREDTPNKRRIERDWRRFFDHHNQGTLKSSYLDSKSPESPYWRLLTCDIGPEDRRCKVEDRENYVIWASVETVAANEVARNFHRHFSPQSIRLFFTANGFVGTGPNAMEPGDSIYVLGGGPLPYVLRPVPDAACLNTFELVGSCYIHGVMDGQAVHGLGKHEPPLPDPNMPKTEWHDIHLV</sequence>
<evidence type="ECO:0000313" key="2">
    <source>
        <dbReference type="EMBL" id="KAK0511128.1"/>
    </source>
</evidence>
<dbReference type="PANTHER" id="PTHR24148:SF73">
    <property type="entry name" value="HET DOMAIN PROTEIN (AFU_ORTHOLOGUE AFUA_8G01020)"/>
    <property type="match status" value="1"/>
</dbReference>
<feature type="domain" description="Heterokaryon incompatibility" evidence="1">
    <location>
        <begin position="48"/>
        <end position="189"/>
    </location>
</feature>
<accession>A0AA39QXQ6</accession>
<dbReference type="InterPro" id="IPR052895">
    <property type="entry name" value="HetReg/Transcr_Mod"/>
</dbReference>
<dbReference type="InterPro" id="IPR010730">
    <property type="entry name" value="HET"/>
</dbReference>
<gene>
    <name evidence="2" type="ORF">JMJ35_006680</name>
</gene>
<reference evidence="2" key="1">
    <citation type="submission" date="2023-03" db="EMBL/GenBank/DDBJ databases">
        <title>Complete genome of Cladonia borealis.</title>
        <authorList>
            <person name="Park H."/>
        </authorList>
    </citation>
    <scope>NUCLEOTIDE SEQUENCE</scope>
    <source>
        <strain evidence="2">ANT050790</strain>
    </source>
</reference>
<name>A0AA39QXQ6_9LECA</name>
<organism evidence="2 3">
    <name type="scientific">Cladonia borealis</name>
    <dbReference type="NCBI Taxonomy" id="184061"/>
    <lineage>
        <taxon>Eukaryota</taxon>
        <taxon>Fungi</taxon>
        <taxon>Dikarya</taxon>
        <taxon>Ascomycota</taxon>
        <taxon>Pezizomycotina</taxon>
        <taxon>Lecanoromycetes</taxon>
        <taxon>OSLEUM clade</taxon>
        <taxon>Lecanoromycetidae</taxon>
        <taxon>Lecanorales</taxon>
        <taxon>Lecanorineae</taxon>
        <taxon>Cladoniaceae</taxon>
        <taxon>Cladonia</taxon>
    </lineage>
</organism>
<keyword evidence="3" id="KW-1185">Reference proteome</keyword>
<dbReference type="EMBL" id="JAFEKC020000014">
    <property type="protein sequence ID" value="KAK0511128.1"/>
    <property type="molecule type" value="Genomic_DNA"/>
</dbReference>
<dbReference type="Pfam" id="PF06985">
    <property type="entry name" value="HET"/>
    <property type="match status" value="1"/>
</dbReference>
<comment type="caution">
    <text evidence="2">The sequence shown here is derived from an EMBL/GenBank/DDBJ whole genome shotgun (WGS) entry which is preliminary data.</text>
</comment>
<dbReference type="PANTHER" id="PTHR24148">
    <property type="entry name" value="ANKYRIN REPEAT DOMAIN-CONTAINING PROTEIN 39 HOMOLOG-RELATED"/>
    <property type="match status" value="1"/>
</dbReference>
<evidence type="ECO:0000259" key="1">
    <source>
        <dbReference type="Pfam" id="PF06985"/>
    </source>
</evidence>
<proteinExistence type="predicted"/>
<dbReference type="AlphaFoldDB" id="A0AA39QXQ6"/>
<dbReference type="Pfam" id="PF26639">
    <property type="entry name" value="Het-6_barrel"/>
    <property type="match status" value="1"/>
</dbReference>
<evidence type="ECO:0000313" key="3">
    <source>
        <dbReference type="Proteomes" id="UP001166286"/>
    </source>
</evidence>